<protein>
    <submittedName>
        <fullName evidence="1">Uncharacterized protein</fullName>
    </submittedName>
</protein>
<evidence type="ECO:0000313" key="2">
    <source>
        <dbReference type="Proteomes" id="UP000054560"/>
    </source>
</evidence>
<evidence type="ECO:0000313" key="1">
    <source>
        <dbReference type="EMBL" id="KNC75421.1"/>
    </source>
</evidence>
<proteinExistence type="predicted"/>
<sequence>MIKDWLRREIEESDDSPHAWLHLVRIYNATRSSVTGFSPYFHMTGRNFNGQKRLGLQDRVLSLLESEKGTEDMGFDAVAAVRDRRAQLEQQSRVNIKREDVPLLPVGSQVWYRLRGKSYDLFARWDGPAKVVSVQALLTHVVEMADVTHRKFLRAELKPHVGKLTKEAIANADGYKQAVGHCLRRTKKARTWSDVMSSVWGRWQMWCDEAAMECYTPLAPGPRTKHVSP</sequence>
<reference evidence="1 2" key="1">
    <citation type="submission" date="2011-02" db="EMBL/GenBank/DDBJ databases">
        <title>The Genome Sequence of Sphaeroforma arctica JP610.</title>
        <authorList>
            <consortium name="The Broad Institute Genome Sequencing Platform"/>
            <person name="Russ C."/>
            <person name="Cuomo C."/>
            <person name="Young S.K."/>
            <person name="Zeng Q."/>
            <person name="Gargeya S."/>
            <person name="Alvarado L."/>
            <person name="Berlin A."/>
            <person name="Chapman S.B."/>
            <person name="Chen Z."/>
            <person name="Freedman E."/>
            <person name="Gellesch M."/>
            <person name="Goldberg J."/>
            <person name="Griggs A."/>
            <person name="Gujja S."/>
            <person name="Heilman E."/>
            <person name="Heiman D."/>
            <person name="Howarth C."/>
            <person name="Mehta T."/>
            <person name="Neiman D."/>
            <person name="Pearson M."/>
            <person name="Roberts A."/>
            <person name="Saif S."/>
            <person name="Shea T."/>
            <person name="Shenoy N."/>
            <person name="Sisk P."/>
            <person name="Stolte C."/>
            <person name="Sykes S."/>
            <person name="White J."/>
            <person name="Yandava C."/>
            <person name="Burger G."/>
            <person name="Gray M.W."/>
            <person name="Holland P.W.H."/>
            <person name="King N."/>
            <person name="Lang F.B.F."/>
            <person name="Roger A.J."/>
            <person name="Ruiz-Trillo I."/>
            <person name="Haas B."/>
            <person name="Nusbaum C."/>
            <person name="Birren B."/>
        </authorList>
    </citation>
    <scope>NUCLEOTIDE SEQUENCE [LARGE SCALE GENOMIC DNA]</scope>
    <source>
        <strain evidence="1 2">JP610</strain>
    </source>
</reference>
<name>A0A0L0FG28_9EUKA</name>
<organism evidence="1 2">
    <name type="scientific">Sphaeroforma arctica JP610</name>
    <dbReference type="NCBI Taxonomy" id="667725"/>
    <lineage>
        <taxon>Eukaryota</taxon>
        <taxon>Ichthyosporea</taxon>
        <taxon>Ichthyophonida</taxon>
        <taxon>Sphaeroforma</taxon>
    </lineage>
</organism>
<dbReference type="GeneID" id="25912556"/>
<gene>
    <name evidence="1" type="ORF">SARC_12052</name>
</gene>
<dbReference type="RefSeq" id="XP_014149323.1">
    <property type="nucleotide sequence ID" value="XM_014293848.1"/>
</dbReference>
<dbReference type="Proteomes" id="UP000054560">
    <property type="component" value="Unassembled WGS sequence"/>
</dbReference>
<keyword evidence="2" id="KW-1185">Reference proteome</keyword>
<dbReference type="EMBL" id="KQ243634">
    <property type="protein sequence ID" value="KNC75421.1"/>
    <property type="molecule type" value="Genomic_DNA"/>
</dbReference>
<dbReference type="AlphaFoldDB" id="A0A0L0FG28"/>
<accession>A0A0L0FG28</accession>